<dbReference type="RefSeq" id="WP_052419569.1">
    <property type="nucleotide sequence ID" value="NZ_FZOL01000046.1"/>
</dbReference>
<accession>A0A239LY89</accession>
<evidence type="ECO:0000313" key="3">
    <source>
        <dbReference type="Proteomes" id="UP000198407"/>
    </source>
</evidence>
<name>A0A239LY89_9PSED</name>
<dbReference type="STRING" id="1215104.GCA_000730585_00254"/>
<evidence type="ECO:0000313" key="2">
    <source>
        <dbReference type="EMBL" id="SNT34763.1"/>
    </source>
</evidence>
<dbReference type="PANTHER" id="PTHR32305">
    <property type="match status" value="1"/>
</dbReference>
<proteinExistence type="predicted"/>
<reference evidence="3" key="1">
    <citation type="submission" date="2017-06" db="EMBL/GenBank/DDBJ databases">
        <authorList>
            <person name="Varghese N."/>
            <person name="Submissions S."/>
        </authorList>
    </citation>
    <scope>NUCLEOTIDE SEQUENCE [LARGE SCALE GENOMIC DNA]</scope>
    <source>
        <strain evidence="3">DSM 22348</strain>
    </source>
</reference>
<feature type="compositionally biased region" description="Basic and acidic residues" evidence="1">
    <location>
        <begin position="462"/>
        <end position="476"/>
    </location>
</feature>
<dbReference type="NCBIfam" id="TIGR03696">
    <property type="entry name" value="Rhs_assc_core"/>
    <property type="match status" value="1"/>
</dbReference>
<gene>
    <name evidence="2" type="ORF">SAMN05444352_1466</name>
</gene>
<dbReference type="InterPro" id="IPR050708">
    <property type="entry name" value="T6SS_VgrG/RHS"/>
</dbReference>
<feature type="region of interest" description="Disordered" evidence="1">
    <location>
        <begin position="453"/>
        <end position="477"/>
    </location>
</feature>
<dbReference type="PANTHER" id="PTHR32305:SF15">
    <property type="entry name" value="PROTEIN RHSA-RELATED"/>
    <property type="match status" value="1"/>
</dbReference>
<sequence length="928" mass="102827">MSAPSAVHRHTPVLRSQDARGLPARRVDYHRAATEPAVRRVSLSRHDAAGQMLQQWDPRQFERLDQGEQPGPCQRTLRSLSGRTLLDQSSDGGWQLLLAADAGPVSEQWDSRTSHWHTEYDELLRPVLIRESASGQSPRSAERFAYARERRTANCRGRLVRHDDDGGSRLVTGYGLGGQVRRETRHFLTALDLPDWPATPADRDELLEPGDGATTVVIHGPLRQVLEQTDALGNRQSLRFTPNGELAGLRLFLNDGTQHSLLGDVRYDAFGQIEAQTAGNGVVSLSLHDPATGRLSQLSAHRPGRAPLQDLTYQHDPVGNLIHIEDRSQPTAHFANQRVEPVNTYAYDSLYQLIASTGREAAGAVIGPALPELAPNPGDTSRLLNYSQHYDYDASGNLLHLSHVGQHPYSHHFNVAEQSNHAVPEPGDPLAAFDANGNLRDLAPGQPLHWNARNQLHGTRQVSRDDGPDDDEHYRYGGDGLRLRKVASRLVSGRVQRSETRYLPGLERHTRPGEAFAVITAQAGRCSLRCLVWSEGSPDGSDNPQLRYSLRDPHDSSALELDDDARIISHEGWYPFGGTAWWAGRSAIEAGYKARRHSGKERDATGLYAYGLRYYAPWLARWISPDPAGDIDGLNRYRFVHNNPPTLVDHQGLNADERRYEIQPFSKMPRARAPAPASDNRLGTFVYDTLWSVKSYLNKGAGNQYGDIKGSDYRSMIFNAMARQNQETPLNDRNLVEHAMAAEAGLCDDFTLTGLFLMGTSPERPGNVPLFSASRGEHRFGLVGDPRQSDPLLFESWVTLPTVLPWSQSLLAEGADLPVDYTPRMPGEPGYAIGRQRVRALRQELYAQSPDIAQAYLQSSLDAAVLGGQVWSQVSAMKMSQGAGDHLDSVDHAAASVPMTHWPSTRRALEHALTIRDDSLRAPRLLRF</sequence>
<evidence type="ECO:0000256" key="1">
    <source>
        <dbReference type="SAM" id="MobiDB-lite"/>
    </source>
</evidence>
<feature type="region of interest" description="Disordered" evidence="1">
    <location>
        <begin position="1"/>
        <end position="22"/>
    </location>
</feature>
<dbReference type="Proteomes" id="UP000198407">
    <property type="component" value="Unassembled WGS sequence"/>
</dbReference>
<dbReference type="EMBL" id="FZOL01000046">
    <property type="protein sequence ID" value="SNT34763.1"/>
    <property type="molecule type" value="Genomic_DNA"/>
</dbReference>
<protein>
    <submittedName>
        <fullName evidence="2">Insecticidal toxin complex protein TccC</fullName>
    </submittedName>
</protein>
<dbReference type="OrthoDB" id="7056038at2"/>
<dbReference type="InterPro" id="IPR022385">
    <property type="entry name" value="Rhs_assc_core"/>
</dbReference>
<keyword evidence="3" id="KW-1185">Reference proteome</keyword>
<dbReference type="Gene3D" id="2.180.10.10">
    <property type="entry name" value="RHS repeat-associated core"/>
    <property type="match status" value="1"/>
</dbReference>
<dbReference type="AlphaFoldDB" id="A0A239LY89"/>
<organism evidence="2 3">
    <name type="scientific">Pseudomonas japonica</name>
    <dbReference type="NCBI Taxonomy" id="256466"/>
    <lineage>
        <taxon>Bacteria</taxon>
        <taxon>Pseudomonadati</taxon>
        <taxon>Pseudomonadota</taxon>
        <taxon>Gammaproteobacteria</taxon>
        <taxon>Pseudomonadales</taxon>
        <taxon>Pseudomonadaceae</taxon>
        <taxon>Pseudomonas</taxon>
    </lineage>
</organism>